<dbReference type="KEGG" id="ccp:CHC_T00003153001"/>
<dbReference type="Gene3D" id="3.40.50.410">
    <property type="entry name" value="von Willebrand factor, type A domain"/>
    <property type="match status" value="1"/>
</dbReference>
<dbReference type="EMBL" id="HG001693">
    <property type="protein sequence ID" value="CDF34456.1"/>
    <property type="molecule type" value="Genomic_DNA"/>
</dbReference>
<dbReference type="Gramene" id="CDF34456">
    <property type="protein sequence ID" value="CDF34456"/>
    <property type="gene ID" value="CHC_T00003153001"/>
</dbReference>
<dbReference type="OrthoDB" id="291007at2759"/>
<keyword evidence="4" id="KW-1185">Reference proteome</keyword>
<accession>R7QAK7</accession>
<feature type="domain" description="VWFA" evidence="2">
    <location>
        <begin position="132"/>
        <end position="344"/>
    </location>
</feature>
<protein>
    <recommendedName>
        <fullName evidence="2">VWFA domain-containing protein</fullName>
    </recommendedName>
</protein>
<sequence length="431" mass="44838">MAKLAVIFAFLFSTALVAQAASGANSVGHVDRQLTCSTICFTLRGAEERAEIDCRRRGPGCAVIPCERSGRTGFTCGVAPTPTPSPSQIPISEGPIMVPTILQFPPEIEIGGTINVTIEVTVDDLSSSTMEDFYLLSDATGSMAEEITEVQENFDMLVDARRNASGDVAFGVGFYRDEEDIPPFENLQSLTTNLGLVDTAIASLNAVDGGDIPEANLFAISEVATNPSIGWRDGSRKILVYFGDAPGHEPTCPADSVPLTRDVVVDQLNEIGIAVVATNFAASNTEGLNAATTSATGTNFGCPGPVVNSPSGQADAITSGTLGSIRRIADSDAGSLIDQILDAVTALPQELSVSTTDCDGRVAITFRPDLPLLIAAGETRSIVEEATILPGACEFPDGFTCEINLNLSGVGVRQTIATTSIAGCVPGDGFP</sequence>
<evidence type="ECO:0000313" key="4">
    <source>
        <dbReference type="Proteomes" id="UP000012073"/>
    </source>
</evidence>
<feature type="chain" id="PRO_5004454603" description="VWFA domain-containing protein" evidence="1">
    <location>
        <begin position="21"/>
        <end position="431"/>
    </location>
</feature>
<feature type="signal peptide" evidence="1">
    <location>
        <begin position="1"/>
        <end position="20"/>
    </location>
</feature>
<dbReference type="AlphaFoldDB" id="R7QAK7"/>
<dbReference type="GeneID" id="17321989"/>
<proteinExistence type="predicted"/>
<dbReference type="InterPro" id="IPR036465">
    <property type="entry name" value="vWFA_dom_sf"/>
</dbReference>
<dbReference type="Proteomes" id="UP000012073">
    <property type="component" value="Unassembled WGS sequence"/>
</dbReference>
<keyword evidence="1" id="KW-0732">Signal</keyword>
<evidence type="ECO:0000313" key="3">
    <source>
        <dbReference type="EMBL" id="CDF34456.1"/>
    </source>
</evidence>
<evidence type="ECO:0000259" key="2">
    <source>
        <dbReference type="PROSITE" id="PS50234"/>
    </source>
</evidence>
<dbReference type="PROSITE" id="PS50234">
    <property type="entry name" value="VWFA"/>
    <property type="match status" value="1"/>
</dbReference>
<evidence type="ECO:0000256" key="1">
    <source>
        <dbReference type="SAM" id="SignalP"/>
    </source>
</evidence>
<dbReference type="InterPro" id="IPR002035">
    <property type="entry name" value="VWF_A"/>
</dbReference>
<reference evidence="4" key="1">
    <citation type="journal article" date="2013" name="Proc. Natl. Acad. Sci. U.S.A.">
        <title>Genome structure and metabolic features in the red seaweed Chondrus crispus shed light on evolution of the Archaeplastida.</title>
        <authorList>
            <person name="Collen J."/>
            <person name="Porcel B."/>
            <person name="Carre W."/>
            <person name="Ball S.G."/>
            <person name="Chaparro C."/>
            <person name="Tonon T."/>
            <person name="Barbeyron T."/>
            <person name="Michel G."/>
            <person name="Noel B."/>
            <person name="Valentin K."/>
            <person name="Elias M."/>
            <person name="Artiguenave F."/>
            <person name="Arun A."/>
            <person name="Aury J.M."/>
            <person name="Barbosa-Neto J.F."/>
            <person name="Bothwell J.H."/>
            <person name="Bouget F.Y."/>
            <person name="Brillet L."/>
            <person name="Cabello-Hurtado F."/>
            <person name="Capella-Gutierrez S."/>
            <person name="Charrier B."/>
            <person name="Cladiere L."/>
            <person name="Cock J.M."/>
            <person name="Coelho S.M."/>
            <person name="Colleoni C."/>
            <person name="Czjzek M."/>
            <person name="Da Silva C."/>
            <person name="Delage L."/>
            <person name="Denoeud F."/>
            <person name="Deschamps P."/>
            <person name="Dittami S.M."/>
            <person name="Gabaldon T."/>
            <person name="Gachon C.M."/>
            <person name="Groisillier A."/>
            <person name="Herve C."/>
            <person name="Jabbari K."/>
            <person name="Katinka M."/>
            <person name="Kloareg B."/>
            <person name="Kowalczyk N."/>
            <person name="Labadie K."/>
            <person name="Leblanc C."/>
            <person name="Lopez P.J."/>
            <person name="McLachlan D.H."/>
            <person name="Meslet-Cladiere L."/>
            <person name="Moustafa A."/>
            <person name="Nehr Z."/>
            <person name="Nyvall Collen P."/>
            <person name="Panaud O."/>
            <person name="Partensky F."/>
            <person name="Poulain J."/>
            <person name="Rensing S.A."/>
            <person name="Rousvoal S."/>
            <person name="Samson G."/>
            <person name="Symeonidi A."/>
            <person name="Weissenbach J."/>
            <person name="Zambounis A."/>
            <person name="Wincker P."/>
            <person name="Boyen C."/>
        </authorList>
    </citation>
    <scope>NUCLEOTIDE SEQUENCE [LARGE SCALE GENOMIC DNA]</scope>
    <source>
        <strain evidence="4">cv. Stackhouse</strain>
    </source>
</reference>
<dbReference type="RefSeq" id="XP_005714275.1">
    <property type="nucleotide sequence ID" value="XM_005714218.1"/>
</dbReference>
<dbReference type="SUPFAM" id="SSF53300">
    <property type="entry name" value="vWA-like"/>
    <property type="match status" value="1"/>
</dbReference>
<organism evidence="3 4">
    <name type="scientific">Chondrus crispus</name>
    <name type="common">Carrageen Irish moss</name>
    <name type="synonym">Polymorpha crispa</name>
    <dbReference type="NCBI Taxonomy" id="2769"/>
    <lineage>
        <taxon>Eukaryota</taxon>
        <taxon>Rhodophyta</taxon>
        <taxon>Florideophyceae</taxon>
        <taxon>Rhodymeniophycidae</taxon>
        <taxon>Gigartinales</taxon>
        <taxon>Gigartinaceae</taxon>
        <taxon>Chondrus</taxon>
    </lineage>
</organism>
<name>R7QAK7_CHOCR</name>
<dbReference type="STRING" id="2769.R7QAK7"/>
<gene>
    <name evidence="3" type="ORF">CHC_T00003153001</name>
</gene>